<dbReference type="GO" id="GO:0003735">
    <property type="term" value="F:structural constituent of ribosome"/>
    <property type="evidence" value="ECO:0007669"/>
    <property type="project" value="InterPro"/>
</dbReference>
<keyword evidence="3" id="KW-0687">Ribonucleoprotein</keyword>
<sequence length="28" mass="3421">MVNVTVKNDEPFENVLRRFKKKWLKAET</sequence>
<feature type="non-terminal residue" evidence="4">
    <location>
        <position position="28"/>
    </location>
</feature>
<protein>
    <recommendedName>
        <fullName evidence="5">30S ribosomal protein S21</fullName>
    </recommendedName>
</protein>
<name>A0A382Q9Q2_9ZZZZ</name>
<dbReference type="GO" id="GO:0005840">
    <property type="term" value="C:ribosome"/>
    <property type="evidence" value="ECO:0007669"/>
    <property type="project" value="UniProtKB-KW"/>
</dbReference>
<evidence type="ECO:0000313" key="4">
    <source>
        <dbReference type="EMBL" id="SVC82136.1"/>
    </source>
</evidence>
<dbReference type="AlphaFoldDB" id="A0A382Q9Q2"/>
<comment type="similarity">
    <text evidence="1">Belongs to the bacterial ribosomal protein bS21 family.</text>
</comment>
<evidence type="ECO:0000256" key="2">
    <source>
        <dbReference type="ARBA" id="ARBA00022980"/>
    </source>
</evidence>
<dbReference type="GO" id="GO:1990904">
    <property type="term" value="C:ribonucleoprotein complex"/>
    <property type="evidence" value="ECO:0007669"/>
    <property type="project" value="UniProtKB-KW"/>
</dbReference>
<evidence type="ECO:0008006" key="5">
    <source>
        <dbReference type="Google" id="ProtNLM"/>
    </source>
</evidence>
<accession>A0A382Q9Q2</accession>
<evidence type="ECO:0000256" key="1">
    <source>
        <dbReference type="ARBA" id="ARBA00006640"/>
    </source>
</evidence>
<dbReference type="InterPro" id="IPR001911">
    <property type="entry name" value="Ribosomal_bS21"/>
</dbReference>
<organism evidence="4">
    <name type="scientific">marine metagenome</name>
    <dbReference type="NCBI Taxonomy" id="408172"/>
    <lineage>
        <taxon>unclassified sequences</taxon>
        <taxon>metagenomes</taxon>
        <taxon>ecological metagenomes</taxon>
    </lineage>
</organism>
<proteinExistence type="inferred from homology"/>
<dbReference type="NCBIfam" id="TIGR00030">
    <property type="entry name" value="S21p"/>
    <property type="match status" value="1"/>
</dbReference>
<dbReference type="EMBL" id="UINC01112887">
    <property type="protein sequence ID" value="SVC82136.1"/>
    <property type="molecule type" value="Genomic_DNA"/>
</dbReference>
<dbReference type="HAMAP" id="MF_00358">
    <property type="entry name" value="Ribosomal_bS21"/>
    <property type="match status" value="1"/>
</dbReference>
<dbReference type="GO" id="GO:0006412">
    <property type="term" value="P:translation"/>
    <property type="evidence" value="ECO:0007669"/>
    <property type="project" value="InterPro"/>
</dbReference>
<reference evidence="4" key="1">
    <citation type="submission" date="2018-05" db="EMBL/GenBank/DDBJ databases">
        <authorList>
            <person name="Lanie J.A."/>
            <person name="Ng W.-L."/>
            <person name="Kazmierczak K.M."/>
            <person name="Andrzejewski T.M."/>
            <person name="Davidsen T.M."/>
            <person name="Wayne K.J."/>
            <person name="Tettelin H."/>
            <person name="Glass J.I."/>
            <person name="Rusch D."/>
            <person name="Podicherti R."/>
            <person name="Tsui H.-C.T."/>
            <person name="Winkler M.E."/>
        </authorList>
    </citation>
    <scope>NUCLEOTIDE SEQUENCE</scope>
</reference>
<evidence type="ECO:0000256" key="3">
    <source>
        <dbReference type="ARBA" id="ARBA00023274"/>
    </source>
</evidence>
<gene>
    <name evidence="4" type="ORF">METZ01_LOCUS334990</name>
</gene>
<keyword evidence="2" id="KW-0689">Ribosomal protein</keyword>